<dbReference type="Pfam" id="PF00583">
    <property type="entry name" value="Acetyltransf_1"/>
    <property type="match status" value="1"/>
</dbReference>
<keyword evidence="1" id="KW-0808">Transferase</keyword>
<sequence>MSIVPITEKDWQDLKNIRLESLRDSPDAFGITYKEAMEISEEKWKSIASGELGLKFFLARSEKENIGVVGAAQIDGKCELVSMWVKPEKRSDGVGVSLVKELLDYAKSNGFTSVVLSVSSRNEAAFNLYSKIGFKNLGEVGGSLGPGLKKMVWHFAPEP</sequence>
<keyword evidence="4" id="KW-1185">Reference proteome</keyword>
<dbReference type="RefSeq" id="WP_138237394.1">
    <property type="nucleotide sequence ID" value="NZ_CP185860.1"/>
</dbReference>
<accession>A0ABY2UCX6</accession>
<gene>
    <name evidence="3" type="ORF">FDY93_19355</name>
</gene>
<dbReference type="SUPFAM" id="SSF55729">
    <property type="entry name" value="Acyl-CoA N-acyltransferases (Nat)"/>
    <property type="match status" value="1"/>
</dbReference>
<name>A0ABY2UCX6_9GAMM</name>
<dbReference type="PANTHER" id="PTHR13947:SF37">
    <property type="entry name" value="LD18367P"/>
    <property type="match status" value="1"/>
</dbReference>
<dbReference type="InterPro" id="IPR000182">
    <property type="entry name" value="GNAT_dom"/>
</dbReference>
<comment type="caution">
    <text evidence="3">The sequence shown here is derived from an EMBL/GenBank/DDBJ whole genome shotgun (WGS) entry which is preliminary data.</text>
</comment>
<dbReference type="CDD" id="cd04301">
    <property type="entry name" value="NAT_SF"/>
    <property type="match status" value="1"/>
</dbReference>
<protein>
    <submittedName>
        <fullName evidence="3">GNAT family N-acetyltransferase</fullName>
    </submittedName>
</protein>
<evidence type="ECO:0000259" key="2">
    <source>
        <dbReference type="PROSITE" id="PS51186"/>
    </source>
</evidence>
<dbReference type="PROSITE" id="PS51186">
    <property type="entry name" value="GNAT"/>
    <property type="match status" value="1"/>
</dbReference>
<organism evidence="3 4">
    <name type="scientific">Microbulbifer harenosus</name>
    <dbReference type="NCBI Taxonomy" id="2576840"/>
    <lineage>
        <taxon>Bacteria</taxon>
        <taxon>Pseudomonadati</taxon>
        <taxon>Pseudomonadota</taxon>
        <taxon>Gammaproteobacteria</taxon>
        <taxon>Cellvibrionales</taxon>
        <taxon>Microbulbiferaceae</taxon>
        <taxon>Microbulbifer</taxon>
    </lineage>
</organism>
<dbReference type="PANTHER" id="PTHR13947">
    <property type="entry name" value="GNAT FAMILY N-ACETYLTRANSFERASE"/>
    <property type="match status" value="1"/>
</dbReference>
<dbReference type="InterPro" id="IPR016181">
    <property type="entry name" value="Acyl_CoA_acyltransferase"/>
</dbReference>
<proteinExistence type="predicted"/>
<dbReference type="Gene3D" id="3.40.630.30">
    <property type="match status" value="1"/>
</dbReference>
<dbReference type="Proteomes" id="UP000306791">
    <property type="component" value="Unassembled WGS sequence"/>
</dbReference>
<evidence type="ECO:0000313" key="4">
    <source>
        <dbReference type="Proteomes" id="UP000306791"/>
    </source>
</evidence>
<evidence type="ECO:0000256" key="1">
    <source>
        <dbReference type="ARBA" id="ARBA00022679"/>
    </source>
</evidence>
<dbReference type="InterPro" id="IPR050769">
    <property type="entry name" value="NAT_camello-type"/>
</dbReference>
<evidence type="ECO:0000313" key="3">
    <source>
        <dbReference type="EMBL" id="TLM72533.1"/>
    </source>
</evidence>
<feature type="domain" description="N-acetyltransferase" evidence="2">
    <location>
        <begin position="1"/>
        <end position="159"/>
    </location>
</feature>
<dbReference type="EMBL" id="VANI01000063">
    <property type="protein sequence ID" value="TLM72533.1"/>
    <property type="molecule type" value="Genomic_DNA"/>
</dbReference>
<reference evidence="3 4" key="1">
    <citation type="submission" date="2019-05" db="EMBL/GenBank/DDBJ databases">
        <title>Microbulbifer harenosus sp. nov., an alginate-degrading bacterium isolated from coastal sand.</title>
        <authorList>
            <person name="Huang H."/>
            <person name="Mo K."/>
            <person name="Bao S."/>
        </authorList>
    </citation>
    <scope>NUCLEOTIDE SEQUENCE [LARGE SCALE GENOMIC DNA]</scope>
    <source>
        <strain evidence="3 4">HB161719</strain>
    </source>
</reference>